<protein>
    <submittedName>
        <fullName evidence="1">Uncharacterized protein</fullName>
    </submittedName>
</protein>
<name>A0A4Z2E4H8_9TELE</name>
<accession>A0A4Z2E4H8</accession>
<evidence type="ECO:0000313" key="1">
    <source>
        <dbReference type="EMBL" id="TNN23659.1"/>
    </source>
</evidence>
<comment type="caution">
    <text evidence="1">The sequence shown here is derived from an EMBL/GenBank/DDBJ whole genome shotgun (WGS) entry which is preliminary data.</text>
</comment>
<sequence length="13" mass="1463">MRTRFPSLPGSLT</sequence>
<proteinExistence type="predicted"/>
<dbReference type="Proteomes" id="UP000314294">
    <property type="component" value="Unassembled WGS sequence"/>
</dbReference>
<dbReference type="EMBL" id="SRLO01017744">
    <property type="protein sequence ID" value="TNN23659.1"/>
    <property type="molecule type" value="Genomic_DNA"/>
</dbReference>
<organism evidence="1 2">
    <name type="scientific">Liparis tanakae</name>
    <name type="common">Tanaka's snailfish</name>
    <dbReference type="NCBI Taxonomy" id="230148"/>
    <lineage>
        <taxon>Eukaryota</taxon>
        <taxon>Metazoa</taxon>
        <taxon>Chordata</taxon>
        <taxon>Craniata</taxon>
        <taxon>Vertebrata</taxon>
        <taxon>Euteleostomi</taxon>
        <taxon>Actinopterygii</taxon>
        <taxon>Neopterygii</taxon>
        <taxon>Teleostei</taxon>
        <taxon>Neoteleostei</taxon>
        <taxon>Acanthomorphata</taxon>
        <taxon>Eupercaria</taxon>
        <taxon>Perciformes</taxon>
        <taxon>Cottioidei</taxon>
        <taxon>Cottales</taxon>
        <taxon>Liparidae</taxon>
        <taxon>Liparis</taxon>
    </lineage>
</organism>
<evidence type="ECO:0000313" key="2">
    <source>
        <dbReference type="Proteomes" id="UP000314294"/>
    </source>
</evidence>
<reference evidence="1 2" key="1">
    <citation type="submission" date="2019-03" db="EMBL/GenBank/DDBJ databases">
        <title>First draft genome of Liparis tanakae, snailfish: a comprehensive survey of snailfish specific genes.</title>
        <authorList>
            <person name="Kim W."/>
            <person name="Song I."/>
            <person name="Jeong J.-H."/>
            <person name="Kim D."/>
            <person name="Kim S."/>
            <person name="Ryu S."/>
            <person name="Song J.Y."/>
            <person name="Lee S.K."/>
        </authorList>
    </citation>
    <scope>NUCLEOTIDE SEQUENCE [LARGE SCALE GENOMIC DNA]</scope>
    <source>
        <tissue evidence="1">Muscle</tissue>
    </source>
</reference>
<keyword evidence="2" id="KW-1185">Reference proteome</keyword>
<gene>
    <name evidence="1" type="ORF">EYF80_066219</name>
</gene>